<name>A0ABP1E7V0_9APHY</name>
<reference evidence="3" key="1">
    <citation type="submission" date="2024-04" db="EMBL/GenBank/DDBJ databases">
        <authorList>
            <person name="Shaw F."/>
            <person name="Minotto A."/>
        </authorList>
    </citation>
    <scope>NUCLEOTIDE SEQUENCE [LARGE SCALE GENOMIC DNA]</scope>
</reference>
<dbReference type="EMBL" id="OZ037951">
    <property type="protein sequence ID" value="CAL1715594.1"/>
    <property type="molecule type" value="Genomic_DNA"/>
</dbReference>
<feature type="compositionally biased region" description="Basic and acidic residues" evidence="1">
    <location>
        <begin position="24"/>
        <end position="39"/>
    </location>
</feature>
<evidence type="ECO:0000256" key="1">
    <source>
        <dbReference type="SAM" id="MobiDB-lite"/>
    </source>
</evidence>
<feature type="region of interest" description="Disordered" evidence="1">
    <location>
        <begin position="1"/>
        <end position="57"/>
    </location>
</feature>
<dbReference type="Proteomes" id="UP001497453">
    <property type="component" value="Chromosome 8"/>
</dbReference>
<evidence type="ECO:0000313" key="2">
    <source>
        <dbReference type="EMBL" id="CAL1715594.1"/>
    </source>
</evidence>
<accession>A0ABP1E7V0</accession>
<protein>
    <submittedName>
        <fullName evidence="2">Uncharacterized protein</fullName>
    </submittedName>
</protein>
<evidence type="ECO:0000313" key="3">
    <source>
        <dbReference type="Proteomes" id="UP001497453"/>
    </source>
</evidence>
<organism evidence="2 3">
    <name type="scientific">Somion occarium</name>
    <dbReference type="NCBI Taxonomy" id="3059160"/>
    <lineage>
        <taxon>Eukaryota</taxon>
        <taxon>Fungi</taxon>
        <taxon>Dikarya</taxon>
        <taxon>Basidiomycota</taxon>
        <taxon>Agaricomycotina</taxon>
        <taxon>Agaricomycetes</taxon>
        <taxon>Polyporales</taxon>
        <taxon>Cerrenaceae</taxon>
        <taxon>Somion</taxon>
    </lineage>
</organism>
<gene>
    <name evidence="2" type="ORF">GFSPODELE1_LOCUS10306</name>
</gene>
<sequence length="209" mass="23753">MTQRDLELSESVTATTKRKLSLSKTEDDPVSTKKAKADDSTELEDEATSDTDEEKDAKHDVDDTYFLWVLALRGLFEPGSEDDEPLVRLRSSIMDTYASISHLPESEREEAFEDHLDNIVSYGLESVEGACEVPAAKELIKDWESKDTGHWWFIVTMKPEEPEPGVPCLKVNECYAYREWWITDVNPAQPEEADAMDSLAELLADREMM</sequence>
<feature type="compositionally biased region" description="Acidic residues" evidence="1">
    <location>
        <begin position="40"/>
        <end position="54"/>
    </location>
</feature>
<keyword evidence="3" id="KW-1185">Reference proteome</keyword>
<proteinExistence type="predicted"/>